<dbReference type="Proteomes" id="UP000494365">
    <property type="component" value="Unassembled WGS sequence"/>
</dbReference>
<name>A0A6S7CJL1_9BURK</name>
<dbReference type="AlphaFoldDB" id="A0A6S7CJL1"/>
<keyword evidence="3" id="KW-1185">Reference proteome</keyword>
<evidence type="ECO:0000313" key="3">
    <source>
        <dbReference type="Proteomes" id="UP000494365"/>
    </source>
</evidence>
<dbReference type="Pfam" id="PF14534">
    <property type="entry name" value="DUF4440"/>
    <property type="match status" value="1"/>
</dbReference>
<evidence type="ECO:0000259" key="1">
    <source>
        <dbReference type="Pfam" id="PF14534"/>
    </source>
</evidence>
<accession>A0A6S7CJL1</accession>
<dbReference type="InterPro" id="IPR027843">
    <property type="entry name" value="DUF4440"/>
</dbReference>
<dbReference type="SUPFAM" id="SSF54427">
    <property type="entry name" value="NTF2-like"/>
    <property type="match status" value="1"/>
</dbReference>
<feature type="domain" description="DUF4440" evidence="1">
    <location>
        <begin position="9"/>
        <end position="117"/>
    </location>
</feature>
<sequence length="127" mass="14583">MQEDFQQAVEAIERVRCEATLGDDWTTLAQIFSNELAFVHSTGYVHDKIGYLDFLRTRVKTLRISRPASPTCKIMRGGVLVFGPIDQQMERRADAGIVNVSGWTTQLWTRNDNAWKLIHQQSTRRSE</sequence>
<dbReference type="RefSeq" id="WP_175150544.1">
    <property type="nucleotide sequence ID" value="NZ_CADIKK010000014.1"/>
</dbReference>
<evidence type="ECO:0000313" key="2">
    <source>
        <dbReference type="EMBL" id="CAB3791317.1"/>
    </source>
</evidence>
<dbReference type="Gene3D" id="3.10.450.50">
    <property type="match status" value="1"/>
</dbReference>
<gene>
    <name evidence="2" type="ORF">LMG28614_03286</name>
</gene>
<dbReference type="InterPro" id="IPR032710">
    <property type="entry name" value="NTF2-like_dom_sf"/>
</dbReference>
<dbReference type="EMBL" id="CADIKK010000014">
    <property type="protein sequence ID" value="CAB3791317.1"/>
    <property type="molecule type" value="Genomic_DNA"/>
</dbReference>
<proteinExistence type="predicted"/>
<reference evidence="2 3" key="1">
    <citation type="submission" date="2020-04" db="EMBL/GenBank/DDBJ databases">
        <authorList>
            <person name="De Canck E."/>
        </authorList>
    </citation>
    <scope>NUCLEOTIDE SEQUENCE [LARGE SCALE GENOMIC DNA]</scope>
    <source>
        <strain evidence="2 3">LMG 28614</strain>
    </source>
</reference>
<organism evidence="2 3">
    <name type="scientific">Paraburkholderia ultramafica</name>
    <dbReference type="NCBI Taxonomy" id="1544867"/>
    <lineage>
        <taxon>Bacteria</taxon>
        <taxon>Pseudomonadati</taxon>
        <taxon>Pseudomonadota</taxon>
        <taxon>Betaproteobacteria</taxon>
        <taxon>Burkholderiales</taxon>
        <taxon>Burkholderiaceae</taxon>
        <taxon>Paraburkholderia</taxon>
    </lineage>
</organism>
<protein>
    <recommendedName>
        <fullName evidence="1">DUF4440 domain-containing protein</fullName>
    </recommendedName>
</protein>